<dbReference type="PROSITE" id="PS51118">
    <property type="entry name" value="HTH_HXLR"/>
    <property type="match status" value="1"/>
</dbReference>
<proteinExistence type="predicted"/>
<dbReference type="PANTHER" id="PTHR33204">
    <property type="entry name" value="TRANSCRIPTIONAL REGULATOR, MARR FAMILY"/>
    <property type="match status" value="1"/>
</dbReference>
<dbReference type="InterPro" id="IPR002577">
    <property type="entry name" value="HTH_HxlR"/>
</dbReference>
<keyword evidence="3" id="KW-0804">Transcription</keyword>
<reference evidence="7" key="1">
    <citation type="submission" date="2019-10" db="EMBL/GenBank/DDBJ databases">
        <title>Streptomyces sp. nov., a novel actinobacterium isolated from alkaline environment.</title>
        <authorList>
            <person name="Golinska P."/>
        </authorList>
    </citation>
    <scope>NUCLEOTIDE SEQUENCE [LARGE SCALE GENOMIC DNA]</scope>
    <source>
        <strain evidence="7">DSM 42118</strain>
    </source>
</reference>
<organism evidence="6 7">
    <name type="scientific">Streptomyces alkaliphilus</name>
    <dbReference type="NCBI Taxonomy" id="1472722"/>
    <lineage>
        <taxon>Bacteria</taxon>
        <taxon>Bacillati</taxon>
        <taxon>Actinomycetota</taxon>
        <taxon>Actinomycetes</taxon>
        <taxon>Kitasatosporales</taxon>
        <taxon>Streptomycetaceae</taxon>
        <taxon>Streptomyces</taxon>
    </lineage>
</organism>
<dbReference type="SUPFAM" id="SSF46785">
    <property type="entry name" value="Winged helix' DNA-binding domain"/>
    <property type="match status" value="1"/>
</dbReference>
<dbReference type="Pfam" id="PF01638">
    <property type="entry name" value="HxlR"/>
    <property type="match status" value="1"/>
</dbReference>
<evidence type="ECO:0000313" key="6">
    <source>
        <dbReference type="EMBL" id="MBB0245168.1"/>
    </source>
</evidence>
<evidence type="ECO:0000256" key="1">
    <source>
        <dbReference type="ARBA" id="ARBA00023015"/>
    </source>
</evidence>
<dbReference type="Proteomes" id="UP000538929">
    <property type="component" value="Unassembled WGS sequence"/>
</dbReference>
<gene>
    <name evidence="6" type="ORF">FNQ90_13895</name>
</gene>
<evidence type="ECO:0000256" key="4">
    <source>
        <dbReference type="SAM" id="MobiDB-lite"/>
    </source>
</evidence>
<dbReference type="EMBL" id="VKHT01000412">
    <property type="protein sequence ID" value="MBB0245168.1"/>
    <property type="molecule type" value="Genomic_DNA"/>
</dbReference>
<feature type="compositionally biased region" description="Basic and acidic residues" evidence="4">
    <location>
        <begin position="14"/>
        <end position="23"/>
    </location>
</feature>
<dbReference type="Gene3D" id="1.10.10.10">
    <property type="entry name" value="Winged helix-like DNA-binding domain superfamily/Winged helix DNA-binding domain"/>
    <property type="match status" value="1"/>
</dbReference>
<dbReference type="InterPro" id="IPR036390">
    <property type="entry name" value="WH_DNA-bd_sf"/>
</dbReference>
<feature type="region of interest" description="Disordered" evidence="4">
    <location>
        <begin position="1"/>
        <end position="32"/>
    </location>
</feature>
<feature type="domain" description="HTH hxlR-type" evidence="5">
    <location>
        <begin position="37"/>
        <end position="137"/>
    </location>
</feature>
<keyword evidence="7" id="KW-1185">Reference proteome</keyword>
<evidence type="ECO:0000313" key="7">
    <source>
        <dbReference type="Proteomes" id="UP000538929"/>
    </source>
</evidence>
<accession>A0A7W3TE79</accession>
<comment type="caution">
    <text evidence="6">The sequence shown here is derived from an EMBL/GenBank/DDBJ whole genome shotgun (WGS) entry which is preliminary data.</text>
</comment>
<name>A0A7W3TE79_9ACTN</name>
<evidence type="ECO:0000256" key="3">
    <source>
        <dbReference type="ARBA" id="ARBA00023163"/>
    </source>
</evidence>
<evidence type="ECO:0000259" key="5">
    <source>
        <dbReference type="PROSITE" id="PS51118"/>
    </source>
</evidence>
<dbReference type="AlphaFoldDB" id="A0A7W3TE79"/>
<sequence>MATGGVSTHFSVRGAKEERRVEEPSPDTSAASHVARAHLVAREVFDVVGTKWAVPVIEALGTDTCRFGELHRRVTGISHRLLTATLRQLERNGVVDRTFHPTVPPRTEYRLTPAGRELHHTINGFCRWSRRHLDDILASRHRFDRA</sequence>
<dbReference type="PANTHER" id="PTHR33204:SF39">
    <property type="entry name" value="TRANSCRIPTIONAL REGULATORY PROTEIN"/>
    <property type="match status" value="1"/>
</dbReference>
<dbReference type="InterPro" id="IPR036388">
    <property type="entry name" value="WH-like_DNA-bd_sf"/>
</dbReference>
<protein>
    <submittedName>
        <fullName evidence="6">Transcriptional regulator</fullName>
    </submittedName>
</protein>
<keyword evidence="2" id="KW-0238">DNA-binding</keyword>
<feature type="compositionally biased region" description="Polar residues" evidence="4">
    <location>
        <begin position="1"/>
        <end position="10"/>
    </location>
</feature>
<dbReference type="GO" id="GO:0003677">
    <property type="term" value="F:DNA binding"/>
    <property type="evidence" value="ECO:0007669"/>
    <property type="project" value="UniProtKB-KW"/>
</dbReference>
<evidence type="ECO:0000256" key="2">
    <source>
        <dbReference type="ARBA" id="ARBA00023125"/>
    </source>
</evidence>
<keyword evidence="1" id="KW-0805">Transcription regulation</keyword>